<proteinExistence type="predicted"/>
<dbReference type="SUPFAM" id="SSF46689">
    <property type="entry name" value="Homeodomain-like"/>
    <property type="match status" value="1"/>
</dbReference>
<comment type="caution">
    <text evidence="5">The sequence shown here is derived from an EMBL/GenBank/DDBJ whole genome shotgun (WGS) entry which is preliminary data.</text>
</comment>
<evidence type="ECO:0000256" key="2">
    <source>
        <dbReference type="ARBA" id="ARBA00023125"/>
    </source>
</evidence>
<protein>
    <submittedName>
        <fullName evidence="5">AraC family transcriptional regulator</fullName>
    </submittedName>
</protein>
<keyword evidence="2" id="KW-0238">DNA-binding</keyword>
<dbReference type="Proteomes" id="UP001601992">
    <property type="component" value="Unassembled WGS sequence"/>
</dbReference>
<keyword evidence="6" id="KW-1185">Reference proteome</keyword>
<evidence type="ECO:0000313" key="6">
    <source>
        <dbReference type="Proteomes" id="UP001601992"/>
    </source>
</evidence>
<evidence type="ECO:0000259" key="4">
    <source>
        <dbReference type="PROSITE" id="PS01124"/>
    </source>
</evidence>
<feature type="domain" description="HTH araC/xylS-type" evidence="4">
    <location>
        <begin position="177"/>
        <end position="254"/>
    </location>
</feature>
<dbReference type="Pfam" id="PF02311">
    <property type="entry name" value="AraC_binding"/>
    <property type="match status" value="1"/>
</dbReference>
<evidence type="ECO:0000313" key="5">
    <source>
        <dbReference type="EMBL" id="MFF3573160.1"/>
    </source>
</evidence>
<evidence type="ECO:0000256" key="3">
    <source>
        <dbReference type="ARBA" id="ARBA00023163"/>
    </source>
</evidence>
<dbReference type="InterPro" id="IPR011051">
    <property type="entry name" value="RmlC_Cupin_sf"/>
</dbReference>
<evidence type="ECO:0000256" key="1">
    <source>
        <dbReference type="ARBA" id="ARBA00023015"/>
    </source>
</evidence>
<dbReference type="InterPro" id="IPR009057">
    <property type="entry name" value="Homeodomain-like_sf"/>
</dbReference>
<accession>A0ABW6SA26</accession>
<dbReference type="SUPFAM" id="SSF51182">
    <property type="entry name" value="RmlC-like cupins"/>
    <property type="match status" value="1"/>
</dbReference>
<dbReference type="CDD" id="cd06124">
    <property type="entry name" value="cupin_NimR-like_N"/>
    <property type="match status" value="1"/>
</dbReference>
<dbReference type="EMBL" id="JBIAQY010000017">
    <property type="protein sequence ID" value="MFF3573160.1"/>
    <property type="molecule type" value="Genomic_DNA"/>
</dbReference>
<dbReference type="PANTHER" id="PTHR11019">
    <property type="entry name" value="HTH-TYPE TRANSCRIPTIONAL REGULATOR NIMR"/>
    <property type="match status" value="1"/>
</dbReference>
<name>A0ABW6SA26_9NOCA</name>
<organism evidence="5 6">
    <name type="scientific">Nocardia jiangxiensis</name>
    <dbReference type="NCBI Taxonomy" id="282685"/>
    <lineage>
        <taxon>Bacteria</taxon>
        <taxon>Bacillati</taxon>
        <taxon>Actinomycetota</taxon>
        <taxon>Actinomycetes</taxon>
        <taxon>Mycobacteriales</taxon>
        <taxon>Nocardiaceae</taxon>
        <taxon>Nocardia</taxon>
    </lineage>
</organism>
<keyword evidence="3" id="KW-0804">Transcription</keyword>
<sequence>MRNVPVDAVDRIDRAVLAIGTDYPPRHLLAAHRHRRAQVLYAASGVMRVDTTHGTWTVPTHRAVLIPPGVDHEVLMEGVSTRSLYLEPTAAPWFPSRCRVVDVSPLLRELILAAVDLPPEYNLRGRDGSLIDLLLYELATLTPLPFELTLPVRADLRALCEEFGSAPTIRSTPQDWARRLRVSSRTFNRLFRAETGSTFQRWRQRACVVHAIHALALGDSVTAVAADLGYDTPAAFSVMFQRETGTPPSAFHPTRTT</sequence>
<dbReference type="Pfam" id="PF12833">
    <property type="entry name" value="HTH_18"/>
    <property type="match status" value="1"/>
</dbReference>
<gene>
    <name evidence="5" type="ORF">ACFYXQ_35905</name>
</gene>
<dbReference type="SMART" id="SM00342">
    <property type="entry name" value="HTH_ARAC"/>
    <property type="match status" value="1"/>
</dbReference>
<dbReference type="RefSeq" id="WP_040831787.1">
    <property type="nucleotide sequence ID" value="NZ_JBIAQY010000017.1"/>
</dbReference>
<dbReference type="InterPro" id="IPR018060">
    <property type="entry name" value="HTH_AraC"/>
</dbReference>
<dbReference type="PANTHER" id="PTHR11019:SF159">
    <property type="entry name" value="TRANSCRIPTIONAL REGULATOR-RELATED"/>
    <property type="match status" value="1"/>
</dbReference>
<dbReference type="InterPro" id="IPR014710">
    <property type="entry name" value="RmlC-like_jellyroll"/>
</dbReference>
<dbReference type="InterPro" id="IPR003313">
    <property type="entry name" value="AraC-bd"/>
</dbReference>
<keyword evidence="1" id="KW-0805">Transcription regulation</keyword>
<reference evidence="5 6" key="1">
    <citation type="submission" date="2024-10" db="EMBL/GenBank/DDBJ databases">
        <title>The Natural Products Discovery Center: Release of the First 8490 Sequenced Strains for Exploring Actinobacteria Biosynthetic Diversity.</title>
        <authorList>
            <person name="Kalkreuter E."/>
            <person name="Kautsar S.A."/>
            <person name="Yang D."/>
            <person name="Bader C.D."/>
            <person name="Teijaro C.N."/>
            <person name="Fluegel L."/>
            <person name="Davis C.M."/>
            <person name="Simpson J.R."/>
            <person name="Lauterbach L."/>
            <person name="Steele A.D."/>
            <person name="Gui C."/>
            <person name="Meng S."/>
            <person name="Li G."/>
            <person name="Viehrig K."/>
            <person name="Ye F."/>
            <person name="Su P."/>
            <person name="Kiefer A.F."/>
            <person name="Nichols A."/>
            <person name="Cepeda A.J."/>
            <person name="Yan W."/>
            <person name="Fan B."/>
            <person name="Jiang Y."/>
            <person name="Adhikari A."/>
            <person name="Zheng C.-J."/>
            <person name="Schuster L."/>
            <person name="Cowan T.M."/>
            <person name="Smanski M.J."/>
            <person name="Chevrette M.G."/>
            <person name="De Carvalho L.P.S."/>
            <person name="Shen B."/>
        </authorList>
    </citation>
    <scope>NUCLEOTIDE SEQUENCE [LARGE SCALE GENOMIC DNA]</scope>
    <source>
        <strain evidence="5 6">NPDC002593</strain>
    </source>
</reference>
<dbReference type="PROSITE" id="PS01124">
    <property type="entry name" value="HTH_ARAC_FAMILY_2"/>
    <property type="match status" value="1"/>
</dbReference>
<dbReference type="Gene3D" id="1.10.10.60">
    <property type="entry name" value="Homeodomain-like"/>
    <property type="match status" value="1"/>
</dbReference>
<dbReference type="Gene3D" id="2.60.120.10">
    <property type="entry name" value="Jelly Rolls"/>
    <property type="match status" value="1"/>
</dbReference>